<dbReference type="HOGENOM" id="CLU_2507290_0_0_7"/>
<feature type="compositionally biased region" description="Gly residues" evidence="1">
    <location>
        <begin position="93"/>
        <end position="102"/>
    </location>
</feature>
<dbReference type="RefSeq" id="WP_015403045.1">
    <property type="nucleotide sequence ID" value="NC_020304.1"/>
</dbReference>
<evidence type="ECO:0000256" key="1">
    <source>
        <dbReference type="SAM" id="MobiDB-lite"/>
    </source>
</evidence>
<accession>M1NC33</accession>
<feature type="region of interest" description="Disordered" evidence="1">
    <location>
        <begin position="32"/>
        <end position="102"/>
    </location>
</feature>
<evidence type="ECO:0000313" key="3">
    <source>
        <dbReference type="EMBL" id="AGF77349.1"/>
    </source>
</evidence>
<feature type="compositionally biased region" description="Basic and acidic residues" evidence="1">
    <location>
        <begin position="50"/>
        <end position="61"/>
    </location>
</feature>
<evidence type="ECO:0000313" key="4">
    <source>
        <dbReference type="Proteomes" id="UP000011721"/>
    </source>
</evidence>
<gene>
    <name evidence="3" type="ordered locus">UWK_00771</name>
</gene>
<dbReference type="EMBL" id="CP003985">
    <property type="protein sequence ID" value="AGF77349.1"/>
    <property type="molecule type" value="Genomic_DNA"/>
</dbReference>
<dbReference type="InterPro" id="IPR038310">
    <property type="entry name" value="DUF1104_sf"/>
</dbReference>
<dbReference type="KEGG" id="dsf:UWK_00771"/>
<evidence type="ECO:0000256" key="2">
    <source>
        <dbReference type="SAM" id="SignalP"/>
    </source>
</evidence>
<dbReference type="OrthoDB" id="9801086at2"/>
<name>M1NC33_DESSD</name>
<dbReference type="AlphaFoldDB" id="M1NC33"/>
<protein>
    <recommendedName>
        <fullName evidence="5">DUF1104 domain-containing protein</fullName>
    </recommendedName>
</protein>
<feature type="compositionally biased region" description="Polar residues" evidence="1">
    <location>
        <begin position="32"/>
        <end position="46"/>
    </location>
</feature>
<evidence type="ECO:0008006" key="5">
    <source>
        <dbReference type="Google" id="ProtNLM"/>
    </source>
</evidence>
<organism evidence="3 4">
    <name type="scientific">Desulfocapsa sulfexigens (strain DSM 10523 / SB164P1)</name>
    <dbReference type="NCBI Taxonomy" id="1167006"/>
    <lineage>
        <taxon>Bacteria</taxon>
        <taxon>Pseudomonadati</taxon>
        <taxon>Thermodesulfobacteriota</taxon>
        <taxon>Desulfobulbia</taxon>
        <taxon>Desulfobulbales</taxon>
        <taxon>Desulfocapsaceae</taxon>
        <taxon>Desulfocapsa</taxon>
    </lineage>
</organism>
<dbReference type="Proteomes" id="UP000011721">
    <property type="component" value="Chromosome"/>
</dbReference>
<feature type="signal peptide" evidence="2">
    <location>
        <begin position="1"/>
        <end position="25"/>
    </location>
</feature>
<feature type="compositionally biased region" description="Polar residues" evidence="1">
    <location>
        <begin position="62"/>
        <end position="78"/>
    </location>
</feature>
<feature type="chain" id="PRO_5004016468" description="DUF1104 domain-containing protein" evidence="2">
    <location>
        <begin position="26"/>
        <end position="102"/>
    </location>
</feature>
<proteinExistence type="predicted"/>
<keyword evidence="2" id="KW-0732">Signal</keyword>
<dbReference type="STRING" id="1167006.UWK_00771"/>
<reference evidence="4" key="1">
    <citation type="journal article" date="2013" name="Stand. Genomic Sci.">
        <title>Complete genome sequence of Desulfocapsa sulfexigens, a marine deltaproteobacterium specialized in disproportionating inorganic sulfur compounds.</title>
        <authorList>
            <person name="Finster K.W."/>
            <person name="Kjeldsen K.U."/>
            <person name="Kube M."/>
            <person name="Reinhardt R."/>
            <person name="Mussmann M."/>
            <person name="Amann R."/>
            <person name="Schreiber L."/>
        </authorList>
    </citation>
    <scope>NUCLEOTIDE SEQUENCE [LARGE SCALE GENOMIC DNA]</scope>
    <source>
        <strain evidence="4">DSM 10523 / SB164P1</strain>
    </source>
</reference>
<dbReference type="Gene3D" id="1.20.120.1430">
    <property type="entry name" value="HP0721 helical bundle"/>
    <property type="match status" value="1"/>
</dbReference>
<keyword evidence="4" id="KW-1185">Reference proteome</keyword>
<sequence length="102" mass="11544">MTCKIQKTAIMLTMTFMTAATPVWAVNDYSSMSNEELSNSRGTLQEASEEERNAFRSEWQERMQNMTPEERQQYTGQPANAKRDDSSTQQRRGSGGGGGRKR</sequence>